<sequence length="63" mass="6774">MPKHESGTLPLPDLTGMSLRSLRAARPEQDPVLAAVVDRALQRPAELGETWYSCGTEGGRARG</sequence>
<proteinExistence type="predicted"/>
<dbReference type="AlphaFoldDB" id="A0A7Y7E8X4"/>
<evidence type="ECO:0008006" key="3">
    <source>
        <dbReference type="Google" id="ProtNLM"/>
    </source>
</evidence>
<evidence type="ECO:0000313" key="1">
    <source>
        <dbReference type="EMBL" id="NVK80463.1"/>
    </source>
</evidence>
<evidence type="ECO:0000313" key="2">
    <source>
        <dbReference type="Proteomes" id="UP000587462"/>
    </source>
</evidence>
<dbReference type="Proteomes" id="UP000587462">
    <property type="component" value="Unassembled WGS sequence"/>
</dbReference>
<dbReference type="RefSeq" id="WP_171084382.1">
    <property type="nucleotide sequence ID" value="NZ_BNBU01000002.1"/>
</dbReference>
<reference evidence="1 2" key="1">
    <citation type="submission" date="2020-04" db="EMBL/GenBank/DDBJ databases">
        <title>Draft Genome Sequence of Streptomyces morookaense DSM 40503, an 8-azaguanine-producing strain.</title>
        <authorList>
            <person name="Qi J."/>
            <person name="Gao J.-M."/>
        </authorList>
    </citation>
    <scope>NUCLEOTIDE SEQUENCE [LARGE SCALE GENOMIC DNA]</scope>
    <source>
        <strain evidence="1 2">DSM 40503</strain>
    </source>
</reference>
<protein>
    <recommendedName>
        <fullName evidence="3">FXSXX-COOH protein</fullName>
    </recommendedName>
</protein>
<name>A0A7Y7E8X4_STRMO</name>
<organism evidence="1 2">
    <name type="scientific">Streptomyces morookaense</name>
    <name type="common">Streptoverticillium morookaense</name>
    <dbReference type="NCBI Taxonomy" id="1970"/>
    <lineage>
        <taxon>Bacteria</taxon>
        <taxon>Bacillati</taxon>
        <taxon>Actinomycetota</taxon>
        <taxon>Actinomycetes</taxon>
        <taxon>Kitasatosporales</taxon>
        <taxon>Streptomycetaceae</taxon>
        <taxon>Streptomyces</taxon>
    </lineage>
</organism>
<comment type="caution">
    <text evidence="1">The sequence shown here is derived from an EMBL/GenBank/DDBJ whole genome shotgun (WGS) entry which is preliminary data.</text>
</comment>
<gene>
    <name evidence="1" type="ORF">HG542_22780</name>
</gene>
<keyword evidence="2" id="KW-1185">Reference proteome</keyword>
<dbReference type="EMBL" id="JABBXF010000054">
    <property type="protein sequence ID" value="NVK80463.1"/>
    <property type="molecule type" value="Genomic_DNA"/>
</dbReference>
<accession>A0A7Y7E8X4</accession>